<dbReference type="Proteomes" id="UP001429601">
    <property type="component" value="Unassembled WGS sequence"/>
</dbReference>
<dbReference type="NCBIfam" id="TIGR03357">
    <property type="entry name" value="VI_zyme"/>
    <property type="match status" value="1"/>
</dbReference>
<accession>A0ABX0PZZ5</accession>
<feature type="domain" description="IraD/Gp25-like" evidence="1">
    <location>
        <begin position="39"/>
        <end position="141"/>
    </location>
</feature>
<dbReference type="Pfam" id="PF04965">
    <property type="entry name" value="GPW_gp25"/>
    <property type="match status" value="1"/>
</dbReference>
<proteinExistence type="predicted"/>
<dbReference type="RefSeq" id="WP_167121951.1">
    <property type="nucleotide sequence ID" value="NZ_JAAQQR010000001.1"/>
</dbReference>
<dbReference type="InterPro" id="IPR017737">
    <property type="entry name" value="TssE1-like"/>
</dbReference>
<dbReference type="PANTHER" id="PTHR38595">
    <property type="entry name" value="CYTOPLASMIC PROTEIN-RELATED"/>
    <property type="match status" value="1"/>
</dbReference>
<protein>
    <submittedName>
        <fullName evidence="2">Type VI secretion system baseplate subunit TssE</fullName>
    </submittedName>
</protein>
<evidence type="ECO:0000313" key="2">
    <source>
        <dbReference type="EMBL" id="NID03314.1"/>
    </source>
</evidence>
<reference evidence="2 3" key="1">
    <citation type="journal article" date="2011" name="Curr. Microbiol.">
        <title>Luteibacter jiangsuensis sp. nov.: a methamidophos-degrading bacterium isolated from a methamidophos-manufacturing factory.</title>
        <authorList>
            <person name="Wang L."/>
            <person name="Wang G.L."/>
            <person name="Li S.P."/>
            <person name="Jiang J.D."/>
        </authorList>
    </citation>
    <scope>NUCLEOTIDE SEQUENCE [LARGE SCALE GENOMIC DNA]</scope>
    <source>
        <strain evidence="2 3">CGMCC 1.10133</strain>
    </source>
</reference>
<dbReference type="InterPro" id="IPR053176">
    <property type="entry name" value="T6SS_TssE1-like"/>
</dbReference>
<keyword evidence="3" id="KW-1185">Reference proteome</keyword>
<comment type="caution">
    <text evidence="2">The sequence shown here is derived from an EMBL/GenBank/DDBJ whole genome shotgun (WGS) entry which is preliminary data.</text>
</comment>
<gene>
    <name evidence="2" type="primary">tssE</name>
    <name evidence="2" type="ORF">HBF26_00335</name>
</gene>
<sequence>MAGLSTQERLQPSLLDRLRDDAPHVAQESRDERVITASRLREYITRDLGWLFNTIRPAWLTGGVPRHVEDAVVAYGIPDIAGVVVHGLDIDAFRQGLRAAIVRFEPRLDADSLRVEVDVDTSRMDSLTMSFRIESTMWAQPIPINLYLKTEVDLQTARFSVVESLG</sequence>
<dbReference type="SUPFAM" id="SSF160719">
    <property type="entry name" value="gpW/gp25-like"/>
    <property type="match status" value="1"/>
</dbReference>
<dbReference type="InterPro" id="IPR007048">
    <property type="entry name" value="IraD/Gp25-like"/>
</dbReference>
<name>A0ABX0PZZ5_9GAMM</name>
<evidence type="ECO:0000259" key="1">
    <source>
        <dbReference type="Pfam" id="PF04965"/>
    </source>
</evidence>
<evidence type="ECO:0000313" key="3">
    <source>
        <dbReference type="Proteomes" id="UP001429601"/>
    </source>
</evidence>
<dbReference type="EMBL" id="JAAQQR010000001">
    <property type="protein sequence ID" value="NID03314.1"/>
    <property type="molecule type" value="Genomic_DNA"/>
</dbReference>
<dbReference type="PANTHER" id="PTHR38595:SF1">
    <property type="entry name" value="TYPE VI SECRETION SYSTEM COMPONENT TSSE1"/>
    <property type="match status" value="1"/>
</dbReference>
<organism evidence="2 3">
    <name type="scientific">Luteibacter jiangsuensis</name>
    <dbReference type="NCBI Taxonomy" id="637577"/>
    <lineage>
        <taxon>Bacteria</taxon>
        <taxon>Pseudomonadati</taxon>
        <taxon>Pseudomonadota</taxon>
        <taxon>Gammaproteobacteria</taxon>
        <taxon>Lysobacterales</taxon>
        <taxon>Rhodanobacteraceae</taxon>
        <taxon>Luteibacter</taxon>
    </lineage>
</organism>